<comment type="caution">
    <text evidence="2">The sequence shown here is derived from an EMBL/GenBank/DDBJ whole genome shotgun (WGS) entry which is preliminary data.</text>
</comment>
<evidence type="ECO:0000313" key="2">
    <source>
        <dbReference type="EMBL" id="GGA43983.1"/>
    </source>
</evidence>
<dbReference type="Gene3D" id="1.10.3760.10">
    <property type="entry name" value="PgpA-like"/>
    <property type="match status" value="1"/>
</dbReference>
<dbReference type="Proteomes" id="UP000617979">
    <property type="component" value="Unassembled WGS sequence"/>
</dbReference>
<dbReference type="Pfam" id="PF04608">
    <property type="entry name" value="PgpA"/>
    <property type="match status" value="1"/>
</dbReference>
<keyword evidence="3" id="KW-1185">Reference proteome</keyword>
<dbReference type="InterPro" id="IPR026038">
    <property type="entry name" value="Put_PGPase"/>
</dbReference>
<feature type="domain" description="YutG/PgpA" evidence="1">
    <location>
        <begin position="28"/>
        <end position="162"/>
    </location>
</feature>
<dbReference type="InterPro" id="IPR007686">
    <property type="entry name" value="YutG/PgpA"/>
</dbReference>
<gene>
    <name evidence="2" type="primary">ltrC</name>
    <name evidence="2" type="ORF">GCM10007416_16360</name>
</gene>
<reference evidence="3" key="1">
    <citation type="journal article" date="2019" name="Int. J. Syst. Evol. Microbiol.">
        <title>The Global Catalogue of Microorganisms (GCM) 10K type strain sequencing project: providing services to taxonomists for standard genome sequencing and annotation.</title>
        <authorList>
            <consortium name="The Broad Institute Genomics Platform"/>
            <consortium name="The Broad Institute Genome Sequencing Center for Infectious Disease"/>
            <person name="Wu L."/>
            <person name="Ma J."/>
        </authorList>
    </citation>
    <scope>NUCLEOTIDE SEQUENCE [LARGE SCALE GENOMIC DNA]</scope>
    <source>
        <strain evidence="3">CGMCC 1.12404</strain>
    </source>
</reference>
<dbReference type="CDD" id="cd06971">
    <property type="entry name" value="PgpA"/>
    <property type="match status" value="1"/>
</dbReference>
<dbReference type="PIRSF" id="PIRSF019587">
    <property type="entry name" value="PGPase"/>
    <property type="match status" value="1"/>
</dbReference>
<dbReference type="InterPro" id="IPR036681">
    <property type="entry name" value="PgpA-like_sf"/>
</dbReference>
<protein>
    <submittedName>
        <fullName evidence="2">Phosphatidylglycerophosphatase A</fullName>
    </submittedName>
</protein>
<proteinExistence type="predicted"/>
<dbReference type="RefSeq" id="WP_188431732.1">
    <property type="nucleotide sequence ID" value="NZ_BMEX01000004.1"/>
</dbReference>
<evidence type="ECO:0000259" key="1">
    <source>
        <dbReference type="Pfam" id="PF04608"/>
    </source>
</evidence>
<name>A0ABQ1GI41_9BACL</name>
<dbReference type="EMBL" id="BMEX01000004">
    <property type="protein sequence ID" value="GGA43983.1"/>
    <property type="molecule type" value="Genomic_DNA"/>
</dbReference>
<sequence>MESDMTPVTKDEIHQATLSWLSERGMELGRIAELVFYLQKDFHEHLTLEECKHHVEQVLTKREVQNAILTGIQLDVLAEKGRLEEPLLDMLRRDESLYGIDEILATSILNVYGSIGMTNYGFVDRVKPGILKDLNDHTGGRIHTFLDDLAGAVASAAAARLTHHRKRRLETDRKDS</sequence>
<accession>A0ABQ1GI41</accession>
<organism evidence="2 3">
    <name type="scientific">Kroppenstedtia guangzhouensis</name>
    <dbReference type="NCBI Taxonomy" id="1274356"/>
    <lineage>
        <taxon>Bacteria</taxon>
        <taxon>Bacillati</taxon>
        <taxon>Bacillota</taxon>
        <taxon>Bacilli</taxon>
        <taxon>Bacillales</taxon>
        <taxon>Thermoactinomycetaceae</taxon>
        <taxon>Kroppenstedtia</taxon>
    </lineage>
</organism>
<dbReference type="SUPFAM" id="SSF101307">
    <property type="entry name" value="YutG-like"/>
    <property type="match status" value="1"/>
</dbReference>
<evidence type="ECO:0000313" key="3">
    <source>
        <dbReference type="Proteomes" id="UP000617979"/>
    </source>
</evidence>